<proteinExistence type="predicted"/>
<gene>
    <name evidence="2" type="ORF">EVAR_50076_1</name>
</gene>
<feature type="region of interest" description="Disordered" evidence="1">
    <location>
        <begin position="57"/>
        <end position="77"/>
    </location>
</feature>
<organism evidence="2 3">
    <name type="scientific">Eumeta variegata</name>
    <name type="common">Bagworm moth</name>
    <name type="synonym">Eumeta japonica</name>
    <dbReference type="NCBI Taxonomy" id="151549"/>
    <lineage>
        <taxon>Eukaryota</taxon>
        <taxon>Metazoa</taxon>
        <taxon>Ecdysozoa</taxon>
        <taxon>Arthropoda</taxon>
        <taxon>Hexapoda</taxon>
        <taxon>Insecta</taxon>
        <taxon>Pterygota</taxon>
        <taxon>Neoptera</taxon>
        <taxon>Endopterygota</taxon>
        <taxon>Lepidoptera</taxon>
        <taxon>Glossata</taxon>
        <taxon>Ditrysia</taxon>
        <taxon>Tineoidea</taxon>
        <taxon>Psychidae</taxon>
        <taxon>Oiketicinae</taxon>
        <taxon>Eumeta</taxon>
    </lineage>
</organism>
<dbReference type="Proteomes" id="UP000299102">
    <property type="component" value="Unassembled WGS sequence"/>
</dbReference>
<sequence>MRLRFLPLLTKELTTLKQDAGGINYGYEAKVKIFRIKEPLWSPALQRRLADRKRPVGRGLPTAALGHGSQQLAMSRL</sequence>
<accession>A0A4C1XLP4</accession>
<comment type="caution">
    <text evidence="2">The sequence shown here is derived from an EMBL/GenBank/DDBJ whole genome shotgun (WGS) entry which is preliminary data.</text>
</comment>
<evidence type="ECO:0000313" key="2">
    <source>
        <dbReference type="EMBL" id="GBP63145.1"/>
    </source>
</evidence>
<name>A0A4C1XLP4_EUMVA</name>
<protein>
    <submittedName>
        <fullName evidence="2">Uncharacterized protein</fullName>
    </submittedName>
</protein>
<evidence type="ECO:0000313" key="3">
    <source>
        <dbReference type="Proteomes" id="UP000299102"/>
    </source>
</evidence>
<dbReference type="EMBL" id="BGZK01000860">
    <property type="protein sequence ID" value="GBP63145.1"/>
    <property type="molecule type" value="Genomic_DNA"/>
</dbReference>
<feature type="compositionally biased region" description="Polar residues" evidence="1">
    <location>
        <begin position="68"/>
        <end position="77"/>
    </location>
</feature>
<evidence type="ECO:0000256" key="1">
    <source>
        <dbReference type="SAM" id="MobiDB-lite"/>
    </source>
</evidence>
<dbReference type="AlphaFoldDB" id="A0A4C1XLP4"/>
<keyword evidence="3" id="KW-1185">Reference proteome</keyword>
<reference evidence="2 3" key="1">
    <citation type="journal article" date="2019" name="Commun. Biol.">
        <title>The bagworm genome reveals a unique fibroin gene that provides high tensile strength.</title>
        <authorList>
            <person name="Kono N."/>
            <person name="Nakamura H."/>
            <person name="Ohtoshi R."/>
            <person name="Tomita M."/>
            <person name="Numata K."/>
            <person name="Arakawa K."/>
        </authorList>
    </citation>
    <scope>NUCLEOTIDE SEQUENCE [LARGE SCALE GENOMIC DNA]</scope>
</reference>